<dbReference type="EMBL" id="SNYR01000002">
    <property type="protein sequence ID" value="TDQ63609.1"/>
    <property type="molecule type" value="Genomic_DNA"/>
</dbReference>
<comment type="caution">
    <text evidence="2">The sequence shown here is derived from an EMBL/GenBank/DDBJ whole genome shotgun (WGS) entry which is preliminary data.</text>
</comment>
<dbReference type="Proteomes" id="UP000295391">
    <property type="component" value="Unassembled WGS sequence"/>
</dbReference>
<accession>A0A4R6VJ37</accession>
<proteinExistence type="predicted"/>
<feature type="compositionally biased region" description="Polar residues" evidence="1">
    <location>
        <begin position="1"/>
        <end position="12"/>
    </location>
</feature>
<protein>
    <submittedName>
        <fullName evidence="2">Uncharacterized protein</fullName>
    </submittedName>
</protein>
<dbReference type="AlphaFoldDB" id="A0A4R6VJ37"/>
<evidence type="ECO:0000313" key="3">
    <source>
        <dbReference type="Proteomes" id="UP000295391"/>
    </source>
</evidence>
<keyword evidence="3" id="KW-1185">Reference proteome</keyword>
<sequence length="44" mass="4639">MGDSQTTSNDVSQWAIAADAKRNKDGKSSIANLTADKAKEKDNG</sequence>
<gene>
    <name evidence="2" type="ORF">ATL17_1616</name>
</gene>
<name>A0A4R6VJ37_9HYPH</name>
<evidence type="ECO:0000256" key="1">
    <source>
        <dbReference type="SAM" id="MobiDB-lite"/>
    </source>
</evidence>
<feature type="region of interest" description="Disordered" evidence="1">
    <location>
        <begin position="1"/>
        <end position="44"/>
    </location>
</feature>
<reference evidence="2 3" key="1">
    <citation type="submission" date="2019-03" db="EMBL/GenBank/DDBJ databases">
        <title>Genomic Encyclopedia of Type Strains, Phase III (KMG-III): the genomes of soil and plant-associated and newly described type strains.</title>
        <authorList>
            <person name="Whitman W."/>
        </authorList>
    </citation>
    <scope>NUCLEOTIDE SEQUENCE [LARGE SCALE GENOMIC DNA]</scope>
    <source>
        <strain evidence="2 3">CGMCC 1.7002</strain>
    </source>
</reference>
<evidence type="ECO:0000313" key="2">
    <source>
        <dbReference type="EMBL" id="TDQ63609.1"/>
    </source>
</evidence>
<organism evidence="2 3">
    <name type="scientific">Maritalea mobilis</name>
    <dbReference type="NCBI Taxonomy" id="483324"/>
    <lineage>
        <taxon>Bacteria</taxon>
        <taxon>Pseudomonadati</taxon>
        <taxon>Pseudomonadota</taxon>
        <taxon>Alphaproteobacteria</taxon>
        <taxon>Hyphomicrobiales</taxon>
        <taxon>Devosiaceae</taxon>
        <taxon>Maritalea</taxon>
    </lineage>
</organism>
<dbReference type="RefSeq" id="WP_281275878.1">
    <property type="nucleotide sequence ID" value="NZ_SNYR01000002.1"/>
</dbReference>